<protein>
    <submittedName>
        <fullName evidence="2">2132_t:CDS:1</fullName>
    </submittedName>
</protein>
<gene>
    <name evidence="2" type="ORF">PBRASI_LOCUS11698</name>
</gene>
<feature type="region of interest" description="Disordered" evidence="1">
    <location>
        <begin position="1"/>
        <end position="26"/>
    </location>
</feature>
<dbReference type="EMBL" id="CAJVPI010006494">
    <property type="protein sequence ID" value="CAG8678976.1"/>
    <property type="molecule type" value="Genomic_DNA"/>
</dbReference>
<accession>A0A9N9HDB5</accession>
<sequence length="42" mass="4615">ERIKEEGSSDSVDDNHTALINSDASAKIITPPKTRIFATQEE</sequence>
<evidence type="ECO:0000313" key="2">
    <source>
        <dbReference type="EMBL" id="CAG8678976.1"/>
    </source>
</evidence>
<reference evidence="2" key="1">
    <citation type="submission" date="2021-06" db="EMBL/GenBank/DDBJ databases">
        <authorList>
            <person name="Kallberg Y."/>
            <person name="Tangrot J."/>
            <person name="Rosling A."/>
        </authorList>
    </citation>
    <scope>NUCLEOTIDE SEQUENCE</scope>
    <source>
        <strain evidence="2">BR232B</strain>
    </source>
</reference>
<dbReference type="Proteomes" id="UP000789739">
    <property type="component" value="Unassembled WGS sequence"/>
</dbReference>
<feature type="non-terminal residue" evidence="2">
    <location>
        <position position="1"/>
    </location>
</feature>
<proteinExistence type="predicted"/>
<feature type="non-terminal residue" evidence="2">
    <location>
        <position position="42"/>
    </location>
</feature>
<comment type="caution">
    <text evidence="2">The sequence shown here is derived from an EMBL/GenBank/DDBJ whole genome shotgun (WGS) entry which is preliminary data.</text>
</comment>
<organism evidence="2 3">
    <name type="scientific">Paraglomus brasilianum</name>
    <dbReference type="NCBI Taxonomy" id="144538"/>
    <lineage>
        <taxon>Eukaryota</taxon>
        <taxon>Fungi</taxon>
        <taxon>Fungi incertae sedis</taxon>
        <taxon>Mucoromycota</taxon>
        <taxon>Glomeromycotina</taxon>
        <taxon>Glomeromycetes</taxon>
        <taxon>Paraglomerales</taxon>
        <taxon>Paraglomeraceae</taxon>
        <taxon>Paraglomus</taxon>
    </lineage>
</organism>
<evidence type="ECO:0000313" key="3">
    <source>
        <dbReference type="Proteomes" id="UP000789739"/>
    </source>
</evidence>
<keyword evidence="3" id="KW-1185">Reference proteome</keyword>
<evidence type="ECO:0000256" key="1">
    <source>
        <dbReference type="SAM" id="MobiDB-lite"/>
    </source>
</evidence>
<name>A0A9N9HDB5_9GLOM</name>
<dbReference type="AlphaFoldDB" id="A0A9N9HDB5"/>